<reference evidence="2 3" key="1">
    <citation type="submission" date="2019-01" db="EMBL/GenBank/DDBJ databases">
        <title>Genome sequencing of strain DFW100M-13.</title>
        <authorList>
            <person name="Heo J."/>
            <person name="Kim S.-J."/>
            <person name="Kim J.-S."/>
            <person name="Hong S.-B."/>
            <person name="Kwon S.-W."/>
        </authorList>
    </citation>
    <scope>NUCLEOTIDE SEQUENCE [LARGE SCALE GENOMIC DNA]</scope>
    <source>
        <strain evidence="2 3">DFW100M-13</strain>
    </source>
</reference>
<dbReference type="Proteomes" id="UP000293995">
    <property type="component" value="Chromosome"/>
</dbReference>
<dbReference type="OrthoDB" id="4941235at2"/>
<dbReference type="EMBL" id="CP035494">
    <property type="protein sequence ID" value="QAY59146.1"/>
    <property type="molecule type" value="Genomic_DNA"/>
</dbReference>
<accession>A0A4P6EC10</accession>
<evidence type="ECO:0000313" key="3">
    <source>
        <dbReference type="Proteomes" id="UP000293995"/>
    </source>
</evidence>
<dbReference type="AlphaFoldDB" id="A0A4P6EC10"/>
<dbReference type="RefSeq" id="WP_129386060.1">
    <property type="nucleotide sequence ID" value="NZ_CP035494.1"/>
</dbReference>
<evidence type="ECO:0000313" key="2">
    <source>
        <dbReference type="EMBL" id="QAY59146.1"/>
    </source>
</evidence>
<organism evidence="2 3">
    <name type="scientific">Microbacterium protaetiae</name>
    <dbReference type="NCBI Taxonomy" id="2509458"/>
    <lineage>
        <taxon>Bacteria</taxon>
        <taxon>Bacillati</taxon>
        <taxon>Actinomycetota</taxon>
        <taxon>Actinomycetes</taxon>
        <taxon>Micrococcales</taxon>
        <taxon>Microbacteriaceae</taxon>
        <taxon>Microbacterium</taxon>
    </lineage>
</organism>
<name>A0A4P6EC10_9MICO</name>
<dbReference type="KEGG" id="mprt:ET475_03485"/>
<feature type="domain" description="DUF4097" evidence="1">
    <location>
        <begin position="55"/>
        <end position="228"/>
    </location>
</feature>
<keyword evidence="3" id="KW-1185">Reference proteome</keyword>
<dbReference type="InterPro" id="IPR025164">
    <property type="entry name" value="Toastrack_DUF4097"/>
</dbReference>
<dbReference type="Gene3D" id="2.160.20.120">
    <property type="match status" value="1"/>
</dbReference>
<gene>
    <name evidence="2" type="ORF">ET475_03485</name>
</gene>
<sequence length="265" mass="26786">MSTTQSARTVAIVAIALGGVIAIGSVASAAASTIASASVQTSTRTIDVAGVDELNVDMNAGTLRVEFADVAEAELSVTGGTSADRWTLRRQGSGLRVGSPDGHFWWWGGWFGHGNGDAVLTLPQSLSGLDADLGLSAGATSAEGDFGDITVSSGAGRVRIDGTAQTISADISAGRADLALADVQRADLKLSAGDVDATFTGSQPQRMQLTASAGSMHVTVPEGQYDVNQRISAGTFDNRIGSTPGAASTVMVDVSAGTITLVSAR</sequence>
<proteinExistence type="predicted"/>
<dbReference type="Pfam" id="PF13349">
    <property type="entry name" value="DUF4097"/>
    <property type="match status" value="1"/>
</dbReference>
<protein>
    <recommendedName>
        <fullName evidence="1">DUF4097 domain-containing protein</fullName>
    </recommendedName>
</protein>
<evidence type="ECO:0000259" key="1">
    <source>
        <dbReference type="Pfam" id="PF13349"/>
    </source>
</evidence>